<reference evidence="1 2" key="1">
    <citation type="journal article" date="2019" name="Nat. Ecol. Evol.">
        <title>Megaphylogeny resolves global patterns of mushroom evolution.</title>
        <authorList>
            <person name="Varga T."/>
            <person name="Krizsan K."/>
            <person name="Foldi C."/>
            <person name="Dima B."/>
            <person name="Sanchez-Garcia M."/>
            <person name="Sanchez-Ramirez S."/>
            <person name="Szollosi G.J."/>
            <person name="Szarkandi J.G."/>
            <person name="Papp V."/>
            <person name="Albert L."/>
            <person name="Andreopoulos W."/>
            <person name="Angelini C."/>
            <person name="Antonin V."/>
            <person name="Barry K.W."/>
            <person name="Bougher N.L."/>
            <person name="Buchanan P."/>
            <person name="Buyck B."/>
            <person name="Bense V."/>
            <person name="Catcheside P."/>
            <person name="Chovatia M."/>
            <person name="Cooper J."/>
            <person name="Damon W."/>
            <person name="Desjardin D."/>
            <person name="Finy P."/>
            <person name="Geml J."/>
            <person name="Haridas S."/>
            <person name="Hughes K."/>
            <person name="Justo A."/>
            <person name="Karasinski D."/>
            <person name="Kautmanova I."/>
            <person name="Kiss B."/>
            <person name="Kocsube S."/>
            <person name="Kotiranta H."/>
            <person name="LaButti K.M."/>
            <person name="Lechner B.E."/>
            <person name="Liimatainen K."/>
            <person name="Lipzen A."/>
            <person name="Lukacs Z."/>
            <person name="Mihaltcheva S."/>
            <person name="Morgado L.N."/>
            <person name="Niskanen T."/>
            <person name="Noordeloos M.E."/>
            <person name="Ohm R.A."/>
            <person name="Ortiz-Santana B."/>
            <person name="Ovrebo C."/>
            <person name="Racz N."/>
            <person name="Riley R."/>
            <person name="Savchenko A."/>
            <person name="Shiryaev A."/>
            <person name="Soop K."/>
            <person name="Spirin V."/>
            <person name="Szebenyi C."/>
            <person name="Tomsovsky M."/>
            <person name="Tulloss R.E."/>
            <person name="Uehling J."/>
            <person name="Grigoriev I.V."/>
            <person name="Vagvolgyi C."/>
            <person name="Papp T."/>
            <person name="Martin F.M."/>
            <person name="Miettinen O."/>
            <person name="Hibbett D.S."/>
            <person name="Nagy L.G."/>
        </authorList>
    </citation>
    <scope>NUCLEOTIDE SEQUENCE [LARGE SCALE GENOMIC DNA]</scope>
    <source>
        <strain evidence="1 2">CBS 962.96</strain>
    </source>
</reference>
<proteinExistence type="predicted"/>
<sequence length="212" mass="24390">MYRPVALREEFKPGRNGRFLCGFRQACNYMPLDLDKLPSTFLLPNAHRILRLNPPRIHYGFVLPNREFLRRLAARHECLVSTVDDGTAGGGNSPGYDEIANALNRYLHFHKLIHPETTIRYQLVAVADQVNWTFSPEPFISLSDNYSFGTGHDEKGEALEAEAERGVKEENSDMVLMRPREKDVLVVLDFFDMLGTDRVGWYFDHEAKWGEM</sequence>
<dbReference type="EMBL" id="ML179102">
    <property type="protein sequence ID" value="THV00548.1"/>
    <property type="molecule type" value="Genomic_DNA"/>
</dbReference>
<evidence type="ECO:0000313" key="2">
    <source>
        <dbReference type="Proteomes" id="UP000297245"/>
    </source>
</evidence>
<dbReference type="AlphaFoldDB" id="A0A4S8MDA6"/>
<evidence type="ECO:0000313" key="1">
    <source>
        <dbReference type="EMBL" id="THV00548.1"/>
    </source>
</evidence>
<keyword evidence="2" id="KW-1185">Reference proteome</keyword>
<accession>A0A4S8MDA6</accession>
<organism evidence="1 2">
    <name type="scientific">Dendrothele bispora (strain CBS 962.96)</name>
    <dbReference type="NCBI Taxonomy" id="1314807"/>
    <lineage>
        <taxon>Eukaryota</taxon>
        <taxon>Fungi</taxon>
        <taxon>Dikarya</taxon>
        <taxon>Basidiomycota</taxon>
        <taxon>Agaricomycotina</taxon>
        <taxon>Agaricomycetes</taxon>
        <taxon>Agaricomycetidae</taxon>
        <taxon>Agaricales</taxon>
        <taxon>Agaricales incertae sedis</taxon>
        <taxon>Dendrothele</taxon>
    </lineage>
</organism>
<dbReference type="Proteomes" id="UP000297245">
    <property type="component" value="Unassembled WGS sequence"/>
</dbReference>
<name>A0A4S8MDA6_DENBC</name>
<feature type="non-terminal residue" evidence="1">
    <location>
        <position position="212"/>
    </location>
</feature>
<protein>
    <submittedName>
        <fullName evidence="1">Uncharacterized protein</fullName>
    </submittedName>
</protein>
<gene>
    <name evidence="1" type="ORF">K435DRAFT_776472</name>
</gene>